<proteinExistence type="predicted"/>
<gene>
    <name evidence="1" type="ORF">RPERSI_LOCUS22021</name>
</gene>
<sequence>EKESQQTELNQRSLLLDQNTETIQELNQKIEEKTNQITNLEKERGTRDIKISSLQAEKETIEKD</sequence>
<feature type="non-terminal residue" evidence="1">
    <location>
        <position position="1"/>
    </location>
</feature>
<organism evidence="1 2">
    <name type="scientific">Racocetra persica</name>
    <dbReference type="NCBI Taxonomy" id="160502"/>
    <lineage>
        <taxon>Eukaryota</taxon>
        <taxon>Fungi</taxon>
        <taxon>Fungi incertae sedis</taxon>
        <taxon>Mucoromycota</taxon>
        <taxon>Glomeromycotina</taxon>
        <taxon>Glomeromycetes</taxon>
        <taxon>Diversisporales</taxon>
        <taxon>Gigasporaceae</taxon>
        <taxon>Racocetra</taxon>
    </lineage>
</organism>
<protein>
    <submittedName>
        <fullName evidence="1">9560_t:CDS:1</fullName>
    </submittedName>
</protein>
<dbReference type="EMBL" id="CAJVQC010065771">
    <property type="protein sequence ID" value="CAG8805812.1"/>
    <property type="molecule type" value="Genomic_DNA"/>
</dbReference>
<name>A0ACA9RRD3_9GLOM</name>
<reference evidence="1" key="1">
    <citation type="submission" date="2021-06" db="EMBL/GenBank/DDBJ databases">
        <authorList>
            <person name="Kallberg Y."/>
            <person name="Tangrot J."/>
            <person name="Rosling A."/>
        </authorList>
    </citation>
    <scope>NUCLEOTIDE SEQUENCE</scope>
    <source>
        <strain evidence="1">MA461A</strain>
    </source>
</reference>
<dbReference type="Proteomes" id="UP000789920">
    <property type="component" value="Unassembled WGS sequence"/>
</dbReference>
<keyword evidence="2" id="KW-1185">Reference proteome</keyword>
<accession>A0ACA9RRD3</accession>
<evidence type="ECO:0000313" key="1">
    <source>
        <dbReference type="EMBL" id="CAG8805812.1"/>
    </source>
</evidence>
<evidence type="ECO:0000313" key="2">
    <source>
        <dbReference type="Proteomes" id="UP000789920"/>
    </source>
</evidence>
<comment type="caution">
    <text evidence="1">The sequence shown here is derived from an EMBL/GenBank/DDBJ whole genome shotgun (WGS) entry which is preliminary data.</text>
</comment>